<organism evidence="1">
    <name type="scientific">Tanacetum cinerariifolium</name>
    <name type="common">Dalmatian daisy</name>
    <name type="synonym">Chrysanthemum cinerariifolium</name>
    <dbReference type="NCBI Taxonomy" id="118510"/>
    <lineage>
        <taxon>Eukaryota</taxon>
        <taxon>Viridiplantae</taxon>
        <taxon>Streptophyta</taxon>
        <taxon>Embryophyta</taxon>
        <taxon>Tracheophyta</taxon>
        <taxon>Spermatophyta</taxon>
        <taxon>Magnoliopsida</taxon>
        <taxon>eudicotyledons</taxon>
        <taxon>Gunneridae</taxon>
        <taxon>Pentapetalae</taxon>
        <taxon>asterids</taxon>
        <taxon>campanulids</taxon>
        <taxon>Asterales</taxon>
        <taxon>Asteraceae</taxon>
        <taxon>Asteroideae</taxon>
        <taxon>Anthemideae</taxon>
        <taxon>Anthemidinae</taxon>
        <taxon>Tanacetum</taxon>
    </lineage>
</organism>
<dbReference type="AlphaFoldDB" id="A0A699IRG7"/>
<comment type="caution">
    <text evidence="1">The sequence shown here is derived from an EMBL/GenBank/DDBJ whole genome shotgun (WGS) entry which is preliminary data.</text>
</comment>
<evidence type="ECO:0008006" key="2">
    <source>
        <dbReference type="Google" id="ProtNLM"/>
    </source>
</evidence>
<dbReference type="EMBL" id="BKCJ010305697">
    <property type="protein sequence ID" value="GEZ65304.1"/>
    <property type="molecule type" value="Genomic_DNA"/>
</dbReference>
<gene>
    <name evidence="1" type="ORF">Tci_537277</name>
</gene>
<accession>A0A699IRG7</accession>
<sequence length="562" mass="63394">MVDFVEASPLMYALTFKPTVYVSHIRQFWSTVRIETTEEGTKILATVDGILITVTESSFRRNLKLQDEEGISSLPDRELFKNLTLMGYKISPNQKFTFQKGQFSHQWKRTRIAQSSVLLPVADKPASSLRDVSQREACSTDSGFLANQDRATIAKSSTLPHDSAPRVTSHAAAEGTQELEITRLKARVKLLEDREGVTAEGSGDDAPIKGRNLDEGEAAAKRVSDDTKEMAIVLTSMDAATVLASGAAKVSTGSGSIPTVGPPAAEVPTGSDIVPTASPVFAIATVVTPYRRRKGKEVMIAKDVEVARIHVEEELQSVIDGLDRSNETVAKYLQEYQQFALELPLERRIELISDLVRYQDNYANVHKFQTQQRKPWSNKQKRDYYMAVIRSNLGWKDEILKRKGLSLVQKSAKKFKPSDEVPEEVKSPDEVPKEKIKEMMQLVPIEEIIRLGGSSASYQFFVDLLKHMDKEDLKQLWALVKESLSNRTPTIEWKLYDMCRVHQVTSKDKEIFMLVEKDYPIRKGLALMMINYKLQVENYSQMENDLILKIYKIANSPRQQGD</sequence>
<proteinExistence type="predicted"/>
<evidence type="ECO:0000313" key="1">
    <source>
        <dbReference type="EMBL" id="GEZ65304.1"/>
    </source>
</evidence>
<protein>
    <recommendedName>
        <fullName evidence="2">Synaptobrevin, longin-like domain protein</fullName>
    </recommendedName>
</protein>
<reference evidence="1" key="1">
    <citation type="journal article" date="2019" name="Sci. Rep.">
        <title>Draft genome of Tanacetum cinerariifolium, the natural source of mosquito coil.</title>
        <authorList>
            <person name="Yamashiro T."/>
            <person name="Shiraishi A."/>
            <person name="Satake H."/>
            <person name="Nakayama K."/>
        </authorList>
    </citation>
    <scope>NUCLEOTIDE SEQUENCE</scope>
</reference>
<name>A0A699IRG7_TANCI</name>